<evidence type="ECO:0000256" key="7">
    <source>
        <dbReference type="SAM" id="Phobius"/>
    </source>
</evidence>
<dbReference type="InterPro" id="IPR011701">
    <property type="entry name" value="MFS"/>
</dbReference>
<dbReference type="GO" id="GO:0016020">
    <property type="term" value="C:membrane"/>
    <property type="evidence" value="ECO:0007669"/>
    <property type="project" value="UniProtKB-SubCell"/>
</dbReference>
<dbReference type="InterPro" id="IPR020846">
    <property type="entry name" value="MFS_dom"/>
</dbReference>
<evidence type="ECO:0000256" key="5">
    <source>
        <dbReference type="ARBA" id="ARBA00023136"/>
    </source>
</evidence>
<name>A0A8H7H3P7_9AGAM</name>
<dbReference type="GO" id="GO:0006285">
    <property type="term" value="P:base-excision repair, AP site formation"/>
    <property type="evidence" value="ECO:0007669"/>
    <property type="project" value="InterPro"/>
</dbReference>
<feature type="transmembrane region" description="Helical" evidence="7">
    <location>
        <begin position="242"/>
        <end position="263"/>
    </location>
</feature>
<protein>
    <submittedName>
        <fullName evidence="10">Major Facilitator Superfamily</fullName>
    </submittedName>
</protein>
<feature type="region of interest" description="Disordered" evidence="6">
    <location>
        <begin position="691"/>
        <end position="724"/>
    </location>
</feature>
<evidence type="ECO:0000313" key="11">
    <source>
        <dbReference type="Proteomes" id="UP000650582"/>
    </source>
</evidence>
<reference evidence="10" key="1">
    <citation type="submission" date="2020-09" db="EMBL/GenBank/DDBJ databases">
        <title>Comparative genome analyses of four rice-infecting Rhizoctonia solani isolates reveal extensive enrichment of homogalacturonan modification genes.</title>
        <authorList>
            <person name="Lee D.-Y."/>
            <person name="Jeon J."/>
            <person name="Kim K.-T."/>
            <person name="Cheong K."/>
            <person name="Song H."/>
            <person name="Choi G."/>
            <person name="Ko J."/>
            <person name="Opiyo S.O."/>
            <person name="Zuo S."/>
            <person name="Madhav S."/>
            <person name="Lee Y.-H."/>
            <person name="Wang G.-L."/>
        </authorList>
    </citation>
    <scope>NUCLEOTIDE SEQUENCE</scope>
    <source>
        <strain evidence="10">AG1-IA YN-7</strain>
    </source>
</reference>
<dbReference type="Pfam" id="PF03167">
    <property type="entry name" value="UDG"/>
    <property type="match status" value="1"/>
</dbReference>
<feature type="compositionally biased region" description="Basic and acidic residues" evidence="6">
    <location>
        <begin position="651"/>
        <end position="669"/>
    </location>
</feature>
<dbReference type="EMBL" id="JACYCC010000131">
    <property type="protein sequence ID" value="KAF8674178.1"/>
    <property type="molecule type" value="Genomic_DNA"/>
</dbReference>
<dbReference type="PROSITE" id="PS50850">
    <property type="entry name" value="MFS"/>
    <property type="match status" value="1"/>
</dbReference>
<keyword evidence="3 7" id="KW-0812">Transmembrane</keyword>
<dbReference type="FunFam" id="1.20.1250.20:FF:000106">
    <property type="entry name" value="MFS transporter, putative"/>
    <property type="match status" value="1"/>
</dbReference>
<dbReference type="PANTHER" id="PTHR43791">
    <property type="entry name" value="PERMEASE-RELATED"/>
    <property type="match status" value="1"/>
</dbReference>
<keyword evidence="2" id="KW-0813">Transport</keyword>
<feature type="region of interest" description="Disordered" evidence="6">
    <location>
        <begin position="1"/>
        <end position="42"/>
    </location>
</feature>
<dbReference type="Pfam" id="PF07690">
    <property type="entry name" value="MFS_1"/>
    <property type="match status" value="1"/>
</dbReference>
<dbReference type="InterPro" id="IPR015637">
    <property type="entry name" value="MUG/TDG"/>
</dbReference>
<dbReference type="SUPFAM" id="SSF52141">
    <property type="entry name" value="Uracil-DNA glycosylase-like"/>
    <property type="match status" value="1"/>
</dbReference>
<dbReference type="PROSITE" id="PS51299">
    <property type="entry name" value="HTH_APSES"/>
    <property type="match status" value="1"/>
</dbReference>
<feature type="transmembrane region" description="Helical" evidence="7">
    <location>
        <begin position="483"/>
        <end position="502"/>
    </location>
</feature>
<dbReference type="InterPro" id="IPR036895">
    <property type="entry name" value="Uracil-DNA_glycosylase-like_sf"/>
</dbReference>
<dbReference type="CDD" id="cd10028">
    <property type="entry name" value="UDG-F2_TDG_MUG"/>
    <property type="match status" value="1"/>
</dbReference>
<dbReference type="Gene3D" id="1.20.1250.20">
    <property type="entry name" value="MFS general substrate transporter like domains"/>
    <property type="match status" value="2"/>
</dbReference>
<dbReference type="InterPro" id="IPR005122">
    <property type="entry name" value="Uracil-DNA_glycosylase-like"/>
</dbReference>
<feature type="domain" description="HTH APSES-type" evidence="9">
    <location>
        <begin position="1062"/>
        <end position="1172"/>
    </location>
</feature>
<evidence type="ECO:0000259" key="9">
    <source>
        <dbReference type="PROSITE" id="PS51299"/>
    </source>
</evidence>
<comment type="caution">
    <text evidence="10">The sequence shown here is derived from an EMBL/GenBank/DDBJ whole genome shotgun (WGS) entry which is preliminary data.</text>
</comment>
<evidence type="ECO:0000256" key="4">
    <source>
        <dbReference type="ARBA" id="ARBA00022989"/>
    </source>
</evidence>
<accession>A0A8H7H3P7</accession>
<comment type="subcellular location">
    <subcellularLocation>
        <location evidence="1">Membrane</location>
        <topology evidence="1">Multi-pass membrane protein</topology>
    </subcellularLocation>
</comment>
<keyword evidence="4 7" id="KW-1133">Transmembrane helix</keyword>
<evidence type="ECO:0000256" key="1">
    <source>
        <dbReference type="ARBA" id="ARBA00004141"/>
    </source>
</evidence>
<feature type="region of interest" description="Disordered" evidence="6">
    <location>
        <begin position="650"/>
        <end position="674"/>
    </location>
</feature>
<feature type="transmembrane region" description="Helical" evidence="7">
    <location>
        <begin position="356"/>
        <end position="376"/>
    </location>
</feature>
<evidence type="ECO:0000259" key="8">
    <source>
        <dbReference type="PROSITE" id="PS50850"/>
    </source>
</evidence>
<dbReference type="GO" id="GO:0022857">
    <property type="term" value="F:transmembrane transporter activity"/>
    <property type="evidence" value="ECO:0007669"/>
    <property type="project" value="InterPro"/>
</dbReference>
<dbReference type="GO" id="GO:0003677">
    <property type="term" value="F:DNA binding"/>
    <property type="evidence" value="ECO:0007669"/>
    <property type="project" value="InterPro"/>
</dbReference>
<dbReference type="SUPFAM" id="SSF54616">
    <property type="entry name" value="DNA-binding domain of Mlu1-box binding protein MBP1"/>
    <property type="match status" value="1"/>
</dbReference>
<dbReference type="SUPFAM" id="SSF103473">
    <property type="entry name" value="MFS general substrate transporter"/>
    <property type="match status" value="1"/>
</dbReference>
<dbReference type="InterPro" id="IPR036887">
    <property type="entry name" value="HTH_APSES_sf"/>
</dbReference>
<gene>
    <name evidence="10" type="ORF">RHS04_07536</name>
</gene>
<dbReference type="GO" id="GO:0000700">
    <property type="term" value="F:mismatch base pair DNA N-glycosylase activity"/>
    <property type="evidence" value="ECO:0007669"/>
    <property type="project" value="InterPro"/>
</dbReference>
<evidence type="ECO:0000256" key="6">
    <source>
        <dbReference type="SAM" id="MobiDB-lite"/>
    </source>
</evidence>
<evidence type="ECO:0000313" key="10">
    <source>
        <dbReference type="EMBL" id="KAF8674178.1"/>
    </source>
</evidence>
<dbReference type="Gene3D" id="3.40.470.10">
    <property type="entry name" value="Uracil-DNA glycosylase-like domain"/>
    <property type="match status" value="1"/>
</dbReference>
<proteinExistence type="predicted"/>
<feature type="transmembrane region" description="Helical" evidence="7">
    <location>
        <begin position="173"/>
        <end position="198"/>
    </location>
</feature>
<feature type="transmembrane region" description="Helical" evidence="7">
    <location>
        <begin position="317"/>
        <end position="336"/>
    </location>
</feature>
<keyword evidence="5 7" id="KW-0472">Membrane</keyword>
<organism evidence="10 11">
    <name type="scientific">Rhizoctonia solani</name>
    <dbReference type="NCBI Taxonomy" id="456999"/>
    <lineage>
        <taxon>Eukaryota</taxon>
        <taxon>Fungi</taxon>
        <taxon>Dikarya</taxon>
        <taxon>Basidiomycota</taxon>
        <taxon>Agaricomycotina</taxon>
        <taxon>Agaricomycetes</taxon>
        <taxon>Cantharellales</taxon>
        <taxon>Ceratobasidiaceae</taxon>
        <taxon>Rhizoctonia</taxon>
    </lineage>
</organism>
<feature type="transmembrane region" description="Helical" evidence="7">
    <location>
        <begin position="210"/>
        <end position="230"/>
    </location>
</feature>
<dbReference type="Proteomes" id="UP000650582">
    <property type="component" value="Unassembled WGS sequence"/>
</dbReference>
<feature type="compositionally biased region" description="Basic residues" evidence="6">
    <location>
        <begin position="714"/>
        <end position="723"/>
    </location>
</feature>
<dbReference type="InterPro" id="IPR003163">
    <property type="entry name" value="Tscrpt_reg_HTH_APSES-type"/>
</dbReference>
<feature type="transmembrane region" description="Helical" evidence="7">
    <location>
        <begin position="388"/>
        <end position="407"/>
    </location>
</feature>
<dbReference type="FunFam" id="1.20.1250.20:FF:000247">
    <property type="entry name" value="MFS general substrate transporter"/>
    <property type="match status" value="1"/>
</dbReference>
<dbReference type="Gene3D" id="3.10.260.10">
    <property type="entry name" value="Transcription regulator HTH, APSES-type DNA-binding domain"/>
    <property type="match status" value="1"/>
</dbReference>
<dbReference type="InterPro" id="IPR036259">
    <property type="entry name" value="MFS_trans_sf"/>
</dbReference>
<feature type="transmembrane region" description="Helical" evidence="7">
    <location>
        <begin position="1353"/>
        <end position="1374"/>
    </location>
</feature>
<feature type="transmembrane region" description="Helical" evidence="7">
    <location>
        <begin position="541"/>
        <end position="560"/>
    </location>
</feature>
<feature type="region of interest" description="Disordered" evidence="6">
    <location>
        <begin position="1169"/>
        <end position="1266"/>
    </location>
</feature>
<evidence type="ECO:0000256" key="2">
    <source>
        <dbReference type="ARBA" id="ARBA00022448"/>
    </source>
</evidence>
<evidence type="ECO:0000256" key="3">
    <source>
        <dbReference type="ARBA" id="ARBA00022692"/>
    </source>
</evidence>
<feature type="domain" description="Major facilitator superfamily (MFS) profile" evidence="8">
    <location>
        <begin position="82"/>
        <end position="507"/>
    </location>
</feature>
<feature type="transmembrane region" description="Helical" evidence="7">
    <location>
        <begin position="149"/>
        <end position="167"/>
    </location>
</feature>
<feature type="compositionally biased region" description="Polar residues" evidence="6">
    <location>
        <begin position="1177"/>
        <end position="1209"/>
    </location>
</feature>
<dbReference type="PANTHER" id="PTHR43791:SF60">
    <property type="entry name" value="TRANSPORTER, PUTATIVE (AFU_ORTHOLOGUE AFUA_1G17160)-RELATED"/>
    <property type="match status" value="1"/>
</dbReference>
<sequence length="1375" mass="153249">MASSSEKVANIAVSGAPEKSDPERTSISSDDPGLTQPLVGNEELWRGTRPHDNYEGLHRWDPTATWDQEEEKALVRKIDIRLMTWLCLMFFGLQMDRGNIGNALTDNLLADLNLTTNDYNNGTTIQLLAFLVAELPSQYMIKRLGMERWLPGLMVCWSMVSWAQAWINNRTTFYITRALIGAFEGGFIPGVILYATYWYTSKELAIRLSWFWATLNVARIATGLLASGILQMRGIRGMAGWQWMFLLEGLFTAVVGIISWYYLPSSPTRTKRGIWAKKAWFTERQEVIAINRILRNDPAKGLVQIHEPLKWNDFKNAWADPSLWGLYFIGLIAYIPQGPVTGYLNLSLKNLGFSTIESNLLGIPAAALQIITMLALSRSSDYFGDRSLHVLFGEIWSLGPLIALAYLPHHASNWSRFAISTLIGGYPYFHPIVTSWVSENSFDVKKRAVAAATYNVIVQIGSVISSQLYRKDDAPLYYRANKILFSLCIASAAVVLLQRWWLRRLNAAKERAWNKLTQEQQIEYQSDEAARERDGNRRLDFSARVMAIVTLTRVLPTFFLRVVSTTSQRLKLANISADIAPGGSHEAQGPPALELETLAPCEMNIKHEVDRSNPPGPVISKYFSMKGAERLDQPRLDERDIGVSVLATRSGTRESRVDPKVRLNEEPVHSPRVATRSALVDELNKVDPEWVSKKHRRAAAGEKSESNESVVKQPRPKKRRLKRGYAPPDVYAHLNYVQDCLDYDLNILFCGINPGQKSAGEGHHFANPLNGFWRCLHQGGLTDALIPPSEDHTLPERFRLGIVNQTNLVDRPSAEMMELSMAERRAAVPGFLQKVHKWRPKIVCMVGKGIWEDVFAYIAKASKGKGDTGGIIVERCPNRAGHRGWDELKAGFEFDVQPVCLLHNLPETEGGSKDDDQCMPVGIKRTLFFVVPSTSTRVRAYQLADKITLFQLLRKRWGELEAGAMTKSVEWQIRLHLSLKSLGSVEKMWITVKLPLTYPTTDHPPWIEPPPYPRFNMNSPTKFAPRTAAPRPPLPSHAFNPLIASMDKAEPAPVKFQVITREGQDIIVGRVKIPTPNGNHAFILRRFDTGAISLSTMFRAAFPTAGDEAEKVDSNWVKTNYDLTGANGGGKLRLAGTWVPPALAVHLASSYSLAQVIYPLAEAQPDATASYRKSSRHTTNGPVNTNMGALSTPLKTTRATNPTDSPSTHPSKRTKRESASPARARIAPVSPLKQTPLSTMREESPATAPTELEQEQEPDVPGPSMEEDIAESKALIARLQREKEEAEAKAQELAQELAETASEPAAPVVVGAKRTREEATPPPTFNFDRQLVDTSDRQIVRSRAAQQANRRSAMWGAVAFAVGLGVTSVLPNLFF</sequence>